<keyword evidence="1" id="KW-1133">Transmembrane helix</keyword>
<dbReference type="EMBL" id="CAJNOO010008197">
    <property type="protein sequence ID" value="CAF1479250.1"/>
    <property type="molecule type" value="Genomic_DNA"/>
</dbReference>
<evidence type="ECO:0000256" key="1">
    <source>
        <dbReference type="SAM" id="Phobius"/>
    </source>
</evidence>
<dbReference type="AlphaFoldDB" id="A0A815RMI4"/>
<reference evidence="2" key="1">
    <citation type="submission" date="2021-02" db="EMBL/GenBank/DDBJ databases">
        <authorList>
            <person name="Nowell W R."/>
        </authorList>
    </citation>
    <scope>NUCLEOTIDE SEQUENCE</scope>
</reference>
<comment type="caution">
    <text evidence="2">The sequence shown here is derived from an EMBL/GenBank/DDBJ whole genome shotgun (WGS) entry which is preliminary data.</text>
</comment>
<keyword evidence="1" id="KW-0812">Transmembrane</keyword>
<dbReference type="Proteomes" id="UP000663882">
    <property type="component" value="Unassembled WGS sequence"/>
</dbReference>
<organism evidence="2 3">
    <name type="scientific">Rotaria sordida</name>
    <dbReference type="NCBI Taxonomy" id="392033"/>
    <lineage>
        <taxon>Eukaryota</taxon>
        <taxon>Metazoa</taxon>
        <taxon>Spiralia</taxon>
        <taxon>Gnathifera</taxon>
        <taxon>Rotifera</taxon>
        <taxon>Eurotatoria</taxon>
        <taxon>Bdelloidea</taxon>
        <taxon>Philodinida</taxon>
        <taxon>Philodinidae</taxon>
        <taxon>Rotaria</taxon>
    </lineage>
</organism>
<accession>A0A815RMI4</accession>
<sequence length="195" mass="23058">MKPIGVFLSSPNSGVDLESYIFHSTIKTIESINDKIVLVTYSIVLILSITQTFWKNKRIDRILTYMNGAYSNRKFESNQVCFHEQIITCYKFDQRFSHIPNPSRSILLIIATHIQVLMLIVIKTLFIRRTEPVNDCFSFHYPYKVLECENNRDPCRLNETESIPKCTYYYFEMTHLITMVTSIITWHYALRYFVV</sequence>
<evidence type="ECO:0000313" key="2">
    <source>
        <dbReference type="EMBL" id="CAF1479250.1"/>
    </source>
</evidence>
<feature type="non-terminal residue" evidence="2">
    <location>
        <position position="195"/>
    </location>
</feature>
<keyword evidence="1" id="KW-0472">Membrane</keyword>
<feature type="transmembrane region" description="Helical" evidence="1">
    <location>
        <begin position="168"/>
        <end position="190"/>
    </location>
</feature>
<evidence type="ECO:0000313" key="3">
    <source>
        <dbReference type="Proteomes" id="UP000663882"/>
    </source>
</evidence>
<proteinExistence type="predicted"/>
<feature type="transmembrane region" description="Helical" evidence="1">
    <location>
        <begin position="105"/>
        <end position="127"/>
    </location>
</feature>
<dbReference type="OrthoDB" id="10028140at2759"/>
<protein>
    <submittedName>
        <fullName evidence="2">Uncharacterized protein</fullName>
    </submittedName>
</protein>
<feature type="transmembrane region" description="Helical" evidence="1">
    <location>
        <begin position="36"/>
        <end position="54"/>
    </location>
</feature>
<name>A0A815RMI4_9BILA</name>
<gene>
    <name evidence="2" type="ORF">RFH988_LOCUS37912</name>
</gene>